<feature type="region of interest" description="Disordered" evidence="1">
    <location>
        <begin position="485"/>
        <end position="683"/>
    </location>
</feature>
<evidence type="ECO:0000256" key="1">
    <source>
        <dbReference type="SAM" id="MobiDB-lite"/>
    </source>
</evidence>
<keyword evidence="2" id="KW-1133">Transmembrane helix</keyword>
<sequence>MRTDAEHSSVVEVESTHAPTTIPEEPTPVSPASPAIPVDVGPEASEAARQAQSSALPEQPKQPAGRFIENISSDGSRASAEDEAATESNAAAATAPGGVPEAEMKQARSSKPTSNVFRRVSAKKGAQTSKADARASSSQSQRPASGNEHHVSPSTESSTQKASPHPNDLSSSSDEGARHFRAFKKIKGETSDDHAATHDSVDPENKDDEDDDDEEEHPILDALYPLSHFIGYRPLSHPHTPAERRRTSKHPKFNRFHYICGRIFSFGLPVSGNSGEIARYRHPYTGEIELVRMYKDQVGAKIINSIHSVIAAWVVIALLALVSRSRFHRAHDAPLVIGAFATEAVVTFFAFRTPLAQPKNILMGNTISAVIGVAMEKAFADTRYSVDAIYGIDWAVAATSVAVAVFAMQIFGFTHPPGAAIALLAITDPKTHQLYWWLIPIVIINSLIVIGWALLINNVGGRRYPENWFYSNAFSEPPVIGPEKLPFSNSPFHPPPSRHGQKRKRGKKDEKEEEKGFYRVPDSGVKISQGFGSSAAKAQPEPQPKPTVAAASSDASHNVGEAGRVRHEEQSNLPAVAGARQSLGVAASGAGRAGGEDGRITRASEVTKVESTDEATVAQPQPNQGSAAATQQQSAAPASAVPPAVAPVATTAPTEEATASVAPNASPSTAPAAPANTTDVKSRMIETDATMVARNNSKGSKRSRRSIVVHVNENRRHSDASGKAPPVPAVQWRNT</sequence>
<feature type="region of interest" description="Disordered" evidence="1">
    <location>
        <begin position="712"/>
        <end position="735"/>
    </location>
</feature>
<feature type="compositionally biased region" description="Acidic residues" evidence="1">
    <location>
        <begin position="205"/>
        <end position="215"/>
    </location>
</feature>
<dbReference type="RefSeq" id="XP_029741555.1">
    <property type="nucleotide sequence ID" value="XM_029881954.1"/>
</dbReference>
<organism evidence="4 5">
    <name type="scientific">Sporisorium graminicola</name>
    <dbReference type="NCBI Taxonomy" id="280036"/>
    <lineage>
        <taxon>Eukaryota</taxon>
        <taxon>Fungi</taxon>
        <taxon>Dikarya</taxon>
        <taxon>Basidiomycota</taxon>
        <taxon>Ustilaginomycotina</taxon>
        <taxon>Ustilaginomycetes</taxon>
        <taxon>Ustilaginales</taxon>
        <taxon>Ustilaginaceae</taxon>
        <taxon>Sporisorium</taxon>
    </lineage>
</organism>
<comment type="caution">
    <text evidence="4">The sequence shown here is derived from an EMBL/GenBank/DDBJ whole genome shotgun (WGS) entry which is preliminary data.</text>
</comment>
<evidence type="ECO:0000313" key="4">
    <source>
        <dbReference type="EMBL" id="TKY89570.1"/>
    </source>
</evidence>
<name>A0A4U7KYC8_9BASI</name>
<gene>
    <name evidence="4" type="ORF">EX895_001355</name>
</gene>
<feature type="transmembrane region" description="Helical" evidence="2">
    <location>
        <begin position="334"/>
        <end position="355"/>
    </location>
</feature>
<dbReference type="PANTHER" id="PTHR33741:SF5">
    <property type="entry name" value="TRANSMEMBRANE PROTEIN DDB_G0269096-RELATED"/>
    <property type="match status" value="1"/>
</dbReference>
<dbReference type="Pfam" id="PF04982">
    <property type="entry name" value="TM_HPP"/>
    <property type="match status" value="1"/>
</dbReference>
<evidence type="ECO:0000313" key="5">
    <source>
        <dbReference type="Proteomes" id="UP000306050"/>
    </source>
</evidence>
<keyword evidence="2" id="KW-0812">Transmembrane</keyword>
<reference evidence="4 5" key="1">
    <citation type="submission" date="2019-05" db="EMBL/GenBank/DDBJ databases">
        <title>Sporisorium graminicola CBS 10092 draft sequencing and annotation.</title>
        <authorList>
            <person name="Solano-Gonzalez S."/>
            <person name="Caddick M.X."/>
            <person name="Darby A."/>
        </authorList>
    </citation>
    <scope>NUCLEOTIDE SEQUENCE [LARGE SCALE GENOMIC DNA]</scope>
    <source>
        <strain evidence="4 5">CBS 10092</strain>
    </source>
</reference>
<keyword evidence="2" id="KW-0472">Membrane</keyword>
<feature type="compositionally biased region" description="Basic and acidic residues" evidence="1">
    <location>
        <begin position="507"/>
        <end position="517"/>
    </location>
</feature>
<dbReference type="KEGG" id="sgra:EX895_001355"/>
<dbReference type="OrthoDB" id="2016548at2759"/>
<dbReference type="AlphaFoldDB" id="A0A4U7KYC8"/>
<feature type="compositionally biased region" description="Polar residues" evidence="1">
    <location>
        <begin position="107"/>
        <end position="116"/>
    </location>
</feature>
<feature type="transmembrane region" description="Helical" evidence="2">
    <location>
        <begin position="392"/>
        <end position="414"/>
    </location>
</feature>
<feature type="compositionally biased region" description="Low complexity" evidence="1">
    <location>
        <begin position="43"/>
        <end position="55"/>
    </location>
</feature>
<dbReference type="PANTHER" id="PTHR33741">
    <property type="entry name" value="TRANSMEMBRANE PROTEIN DDB_G0269096-RELATED"/>
    <property type="match status" value="1"/>
</dbReference>
<protein>
    <recommendedName>
        <fullName evidence="3">HPP transmembrane region domain-containing protein</fullName>
    </recommendedName>
</protein>
<feature type="compositionally biased region" description="Polar residues" evidence="1">
    <location>
        <begin position="152"/>
        <end position="174"/>
    </location>
</feature>
<feature type="compositionally biased region" description="Low complexity" evidence="1">
    <location>
        <begin position="86"/>
        <end position="101"/>
    </location>
</feature>
<feature type="compositionally biased region" description="Low complexity" evidence="1">
    <location>
        <begin position="134"/>
        <end position="145"/>
    </location>
</feature>
<evidence type="ECO:0000259" key="3">
    <source>
        <dbReference type="Pfam" id="PF04982"/>
    </source>
</evidence>
<dbReference type="EMBL" id="SRRM01000004">
    <property type="protein sequence ID" value="TKY89570.1"/>
    <property type="molecule type" value="Genomic_DNA"/>
</dbReference>
<feature type="compositionally biased region" description="Basic and acidic residues" evidence="1">
    <location>
        <begin position="594"/>
        <end position="611"/>
    </location>
</feature>
<proteinExistence type="predicted"/>
<feature type="transmembrane region" description="Helical" evidence="2">
    <location>
        <begin position="434"/>
        <end position="455"/>
    </location>
</feature>
<keyword evidence="5" id="KW-1185">Reference proteome</keyword>
<feature type="domain" description="HPP transmembrane region" evidence="3">
    <location>
        <begin position="303"/>
        <end position="465"/>
    </location>
</feature>
<dbReference type="InterPro" id="IPR058581">
    <property type="entry name" value="TM_HPP"/>
</dbReference>
<feature type="transmembrane region" description="Helical" evidence="2">
    <location>
        <begin position="302"/>
        <end position="322"/>
    </location>
</feature>
<dbReference type="GeneID" id="40724250"/>
<feature type="compositionally biased region" description="Low complexity" evidence="1">
    <location>
        <begin position="626"/>
        <end position="678"/>
    </location>
</feature>
<accession>A0A4U7KYC8</accession>
<dbReference type="InterPro" id="IPR007065">
    <property type="entry name" value="HPP"/>
</dbReference>
<feature type="region of interest" description="Disordered" evidence="1">
    <location>
        <begin position="1"/>
        <end position="215"/>
    </location>
</feature>
<dbReference type="Proteomes" id="UP000306050">
    <property type="component" value="Chromosome SGRAM_11"/>
</dbReference>
<feature type="compositionally biased region" description="Basic and acidic residues" evidence="1">
    <location>
        <begin position="186"/>
        <end position="204"/>
    </location>
</feature>
<evidence type="ECO:0000256" key="2">
    <source>
        <dbReference type="SAM" id="Phobius"/>
    </source>
</evidence>